<feature type="compositionally biased region" description="Basic and acidic residues" evidence="1">
    <location>
        <begin position="380"/>
        <end position="391"/>
    </location>
</feature>
<comment type="caution">
    <text evidence="3">The sequence shown here is derived from an EMBL/GenBank/DDBJ whole genome shotgun (WGS) entry which is preliminary data.</text>
</comment>
<feature type="region of interest" description="Disordered" evidence="1">
    <location>
        <begin position="330"/>
        <end position="525"/>
    </location>
</feature>
<dbReference type="GO" id="GO:0035091">
    <property type="term" value="F:phosphatidylinositol binding"/>
    <property type="evidence" value="ECO:0007669"/>
    <property type="project" value="TreeGrafter"/>
</dbReference>
<protein>
    <submittedName>
        <fullName evidence="3">DUF500-domain-containing protein</fullName>
    </submittedName>
</protein>
<dbReference type="InterPro" id="IPR007461">
    <property type="entry name" value="Ysc84_actin-binding"/>
</dbReference>
<evidence type="ECO:0000256" key="1">
    <source>
        <dbReference type="SAM" id="MobiDB-lite"/>
    </source>
</evidence>
<name>A0AA38RFV1_9PEZI</name>
<feature type="compositionally biased region" description="Polar residues" evidence="1">
    <location>
        <begin position="362"/>
        <end position="379"/>
    </location>
</feature>
<gene>
    <name evidence="3" type="ORF">NKR23_g5308</name>
</gene>
<dbReference type="Pfam" id="PF04366">
    <property type="entry name" value="Ysc84"/>
    <property type="match status" value="1"/>
</dbReference>
<dbReference type="EMBL" id="JANBVO010000014">
    <property type="protein sequence ID" value="KAJ9145298.1"/>
    <property type="molecule type" value="Genomic_DNA"/>
</dbReference>
<accession>A0AA38RFV1</accession>
<organism evidence="3 4">
    <name type="scientific">Pleurostoma richardsiae</name>
    <dbReference type="NCBI Taxonomy" id="41990"/>
    <lineage>
        <taxon>Eukaryota</taxon>
        <taxon>Fungi</taxon>
        <taxon>Dikarya</taxon>
        <taxon>Ascomycota</taxon>
        <taxon>Pezizomycotina</taxon>
        <taxon>Sordariomycetes</taxon>
        <taxon>Sordariomycetidae</taxon>
        <taxon>Calosphaeriales</taxon>
        <taxon>Pleurostomataceae</taxon>
        <taxon>Pleurostoma</taxon>
    </lineage>
</organism>
<feature type="domain" description="Ysc84 actin-binding" evidence="2">
    <location>
        <begin position="145"/>
        <end position="272"/>
    </location>
</feature>
<feature type="compositionally biased region" description="Polar residues" evidence="1">
    <location>
        <begin position="464"/>
        <end position="473"/>
    </location>
</feature>
<proteinExistence type="predicted"/>
<sequence>MQKVTAKLPSWDKTKTQSKKGFDKVWGWADKLGAPVNRLSNRIGSEAFWPTTLDKESDKAARILRSFCKDGFYTEEEKPADQAGPKQKQRVLKKIPQKVIQNAVGLAIFTTMRTGLWISGAGGSGVLVARKEDGTWSPPSGILLHTAGLGFLVGVDIYDCVLVINNRKALEAFTKLRATLGGEISAVAGPVGAGGVLEHDGKWKQVNKPVFTYLKSRGFYAGVQVDGTIVVERTDENARFYGQTIGVADILAGKARHPPPEIKMLMETLKAAEGSDDVDAELMDELDGQPAPGDVSVDAPGEGKIFGIPDPDDPDPYGVHALEQEGLEIRDAATRSRPSSQQFEYRPSPTSPTYDKFHRRSMGTSGTRSNRESYASSPDSRMRWSTDRHYATSETQTDPVIITPIPNSTPTASVVELAQDDRSVYEDAAAADDTKTDSSPPPNNTNGNPWSSEGRENSKDEGNSTENDFTSVNGEGRPSTPNGTASATSTTARAPPPLPPRNLPSTDPGFEDISLKDTETKGSEA</sequence>
<keyword evidence="4" id="KW-1185">Reference proteome</keyword>
<dbReference type="AlphaFoldDB" id="A0AA38RFV1"/>
<dbReference type="InterPro" id="IPR051702">
    <property type="entry name" value="SH3_domain_YSC84-like"/>
</dbReference>
<feature type="compositionally biased region" description="Basic and acidic residues" evidence="1">
    <location>
        <begin position="513"/>
        <end position="525"/>
    </location>
</feature>
<reference evidence="3" key="1">
    <citation type="submission" date="2022-07" db="EMBL/GenBank/DDBJ databases">
        <title>Fungi with potential for degradation of polypropylene.</title>
        <authorList>
            <person name="Gostincar C."/>
        </authorList>
    </citation>
    <scope>NUCLEOTIDE SEQUENCE</scope>
    <source>
        <strain evidence="3">EXF-13308</strain>
    </source>
</reference>
<dbReference type="Proteomes" id="UP001174694">
    <property type="component" value="Unassembled WGS sequence"/>
</dbReference>
<feature type="compositionally biased region" description="Low complexity" evidence="1">
    <location>
        <begin position="478"/>
        <end position="493"/>
    </location>
</feature>
<dbReference type="PANTHER" id="PTHR15629">
    <property type="entry name" value="SH3YL1 PROTEIN"/>
    <property type="match status" value="1"/>
</dbReference>
<dbReference type="PANTHER" id="PTHR15629:SF8">
    <property type="entry name" value="DUF500 DOMAIN PROTEIN (AFU_ORTHOLOGUE AFUA_5G07310)"/>
    <property type="match status" value="1"/>
</dbReference>
<evidence type="ECO:0000259" key="2">
    <source>
        <dbReference type="Pfam" id="PF04366"/>
    </source>
</evidence>
<evidence type="ECO:0000313" key="3">
    <source>
        <dbReference type="EMBL" id="KAJ9145298.1"/>
    </source>
</evidence>
<dbReference type="CDD" id="cd11524">
    <property type="entry name" value="SYLF"/>
    <property type="match status" value="1"/>
</dbReference>
<feature type="compositionally biased region" description="Basic and acidic residues" evidence="1">
    <location>
        <begin position="453"/>
        <end position="462"/>
    </location>
</feature>
<evidence type="ECO:0000313" key="4">
    <source>
        <dbReference type="Proteomes" id="UP001174694"/>
    </source>
</evidence>